<dbReference type="AlphaFoldDB" id="A0A1G4W9T0"/>
<dbReference type="Proteomes" id="UP000182124">
    <property type="component" value="Unassembled WGS sequence"/>
</dbReference>
<keyword evidence="1" id="KW-0175">Coiled coil</keyword>
<evidence type="ECO:0000256" key="2">
    <source>
        <dbReference type="SAM" id="SignalP"/>
    </source>
</evidence>
<evidence type="ECO:0000313" key="3">
    <source>
        <dbReference type="EMBL" id="SCX19132.1"/>
    </source>
</evidence>
<dbReference type="STRING" id="329186.SAMN02927925_02773"/>
<feature type="chain" id="PRO_5010204948" description="Lipocalin-like domain-containing protein" evidence="2">
    <location>
        <begin position="19"/>
        <end position="209"/>
    </location>
</feature>
<feature type="signal peptide" evidence="2">
    <location>
        <begin position="1"/>
        <end position="18"/>
    </location>
</feature>
<accession>A0A1G4W9T0</accession>
<feature type="coiled-coil region" evidence="1">
    <location>
        <begin position="92"/>
        <end position="119"/>
    </location>
</feature>
<evidence type="ECO:0008006" key="5">
    <source>
        <dbReference type="Google" id="ProtNLM"/>
    </source>
</evidence>
<gene>
    <name evidence="3" type="ORF">SAMN02927925_02773</name>
</gene>
<keyword evidence="2" id="KW-0732">Signal</keyword>
<name>A0A1G4W9T0_9FLAO</name>
<reference evidence="3 4" key="1">
    <citation type="submission" date="2016-10" db="EMBL/GenBank/DDBJ databases">
        <authorList>
            <person name="de Groot N.N."/>
        </authorList>
    </citation>
    <scope>NUCLEOTIDE SEQUENCE [LARGE SCALE GENOMIC DNA]</scope>
    <source>
        <strain evidence="3 4">CGMCC 1.3801</strain>
    </source>
</reference>
<dbReference type="eggNOG" id="ENOG50330D1">
    <property type="taxonomic scope" value="Bacteria"/>
</dbReference>
<dbReference type="RefSeq" id="WP_023576866.1">
    <property type="nucleotide sequence ID" value="NZ_FMTY01000013.1"/>
</dbReference>
<proteinExistence type="predicted"/>
<evidence type="ECO:0000256" key="1">
    <source>
        <dbReference type="SAM" id="Coils"/>
    </source>
</evidence>
<dbReference type="EMBL" id="FMTY01000013">
    <property type="protein sequence ID" value="SCX19132.1"/>
    <property type="molecule type" value="Genomic_DNA"/>
</dbReference>
<sequence length="209" mass="24819">MKILKVLFTLLFMNLSFGQNFEGKWILTKNGDTYLVPKINVFEFKNGKIISSDLEKNIQTNDYQVSENEIFVQGKFLGTYKFINVNRFTLYKKDEKDSKKNLEIDFVRLEKTKTELTESEIEKLVFENKDYEIKIAFNTELQKPIILEMMKERGSKKMLLKKIDETYFIYNYEGNELDSVIPIREINTDFIEIYGFSREEPYSLIAKKI</sequence>
<evidence type="ECO:0000313" key="4">
    <source>
        <dbReference type="Proteomes" id="UP000182124"/>
    </source>
</evidence>
<protein>
    <recommendedName>
        <fullName evidence="5">Lipocalin-like domain-containing protein</fullName>
    </recommendedName>
</protein>
<organism evidence="3 4">
    <name type="scientific">Flavobacterium saliperosum</name>
    <dbReference type="NCBI Taxonomy" id="329186"/>
    <lineage>
        <taxon>Bacteria</taxon>
        <taxon>Pseudomonadati</taxon>
        <taxon>Bacteroidota</taxon>
        <taxon>Flavobacteriia</taxon>
        <taxon>Flavobacteriales</taxon>
        <taxon>Flavobacteriaceae</taxon>
        <taxon>Flavobacterium</taxon>
    </lineage>
</organism>